<accession>A0ABX3IKW8</accession>
<feature type="chain" id="PRO_5045893647" description="PpiC domain-containing protein" evidence="1">
    <location>
        <begin position="19"/>
        <end position="328"/>
    </location>
</feature>
<protein>
    <recommendedName>
        <fullName evidence="2">PpiC domain-containing protein</fullName>
    </recommendedName>
</protein>
<dbReference type="Gene3D" id="1.10.4030.10">
    <property type="entry name" value="Porin chaperone SurA, peptide-binding domain"/>
    <property type="match status" value="1"/>
</dbReference>
<evidence type="ECO:0000259" key="2">
    <source>
        <dbReference type="Pfam" id="PF13145"/>
    </source>
</evidence>
<organism evidence="3 4">
    <name type="scientific">Thermosipho affectus</name>
    <dbReference type="NCBI Taxonomy" id="660294"/>
    <lineage>
        <taxon>Bacteria</taxon>
        <taxon>Thermotogati</taxon>
        <taxon>Thermotogota</taxon>
        <taxon>Thermotogae</taxon>
        <taxon>Thermotogales</taxon>
        <taxon>Fervidobacteriaceae</taxon>
        <taxon>Thermosipho</taxon>
    </lineage>
</organism>
<evidence type="ECO:0000313" key="4">
    <source>
        <dbReference type="Proteomes" id="UP000242616"/>
    </source>
</evidence>
<proteinExistence type="predicted"/>
<feature type="domain" description="PpiC" evidence="2">
    <location>
        <begin position="171"/>
        <end position="289"/>
    </location>
</feature>
<dbReference type="Pfam" id="PF13145">
    <property type="entry name" value="Rotamase_2"/>
    <property type="match status" value="1"/>
</dbReference>
<keyword evidence="4" id="KW-1185">Reference proteome</keyword>
<dbReference type="EMBL" id="LBFC01000006">
    <property type="protein sequence ID" value="ONN27832.1"/>
    <property type="molecule type" value="Genomic_DNA"/>
</dbReference>
<dbReference type="SUPFAM" id="SSF54534">
    <property type="entry name" value="FKBP-like"/>
    <property type="match status" value="1"/>
</dbReference>
<comment type="caution">
    <text evidence="3">The sequence shown here is derived from an EMBL/GenBank/DDBJ whole genome shotgun (WGS) entry which is preliminary data.</text>
</comment>
<feature type="signal peptide" evidence="1">
    <location>
        <begin position="1"/>
        <end position="18"/>
    </location>
</feature>
<dbReference type="Pfam" id="PF13624">
    <property type="entry name" value="SurA_N_3"/>
    <property type="match status" value="1"/>
</dbReference>
<dbReference type="SUPFAM" id="SSF109998">
    <property type="entry name" value="Triger factor/SurA peptide-binding domain-like"/>
    <property type="match status" value="1"/>
</dbReference>
<sequence length="328" mass="38267">MKKFLFIFLVLFSVIAISEELPATSTVAMVNGEEITLSMLNSVADVQKLMVSISQVDQTFFNVLSNTEEGVKLILRYKRAVLEQLIDKYLIVQFAEKYNVRPSEEEVRALIDKQLADYLKKQGIDEKTFNVYLQYANMGTLEDFKNKMYFNTLVNLSIENLFNFVAKDATVTESEAKDYYEKNIEKYSTPTQYDIYIFNFSSKSLAKDVKNRIISGESFDSLAKELKLNDYHYEGLPEGKIFPEKLWMYIKNASEGAILGPINVEDKFYVFKVLKIMPMRSKSFEDVKEDIFKELLNNKKSVIWSNFIENEFKKFKDESKVEIYYEVK</sequence>
<keyword evidence="1" id="KW-0732">Signal</keyword>
<evidence type="ECO:0000313" key="3">
    <source>
        <dbReference type="EMBL" id="ONN27832.1"/>
    </source>
</evidence>
<name>A0ABX3IKW8_9BACT</name>
<gene>
    <name evidence="3" type="ORF">XJ44_02370</name>
</gene>
<dbReference type="Proteomes" id="UP000242616">
    <property type="component" value="Unassembled WGS sequence"/>
</dbReference>
<dbReference type="InterPro" id="IPR046357">
    <property type="entry name" value="PPIase_dom_sf"/>
</dbReference>
<dbReference type="InterPro" id="IPR027304">
    <property type="entry name" value="Trigger_fact/SurA_dom_sf"/>
</dbReference>
<evidence type="ECO:0000256" key="1">
    <source>
        <dbReference type="SAM" id="SignalP"/>
    </source>
</evidence>
<dbReference type="PANTHER" id="PTHR47245">
    <property type="entry name" value="PEPTIDYLPROLYL ISOMERASE"/>
    <property type="match status" value="1"/>
</dbReference>
<dbReference type="Gene3D" id="3.10.50.40">
    <property type="match status" value="1"/>
</dbReference>
<dbReference type="RefSeq" id="WP_075665467.1">
    <property type="nucleotide sequence ID" value="NZ_LBFC01000006.1"/>
</dbReference>
<dbReference type="InterPro" id="IPR000297">
    <property type="entry name" value="PPIase_PpiC"/>
</dbReference>
<dbReference type="InterPro" id="IPR050245">
    <property type="entry name" value="PrsA_foldase"/>
</dbReference>
<dbReference type="PANTHER" id="PTHR47245:SF2">
    <property type="entry name" value="PEPTIDYL-PROLYL CIS-TRANS ISOMERASE HP_0175-RELATED"/>
    <property type="match status" value="1"/>
</dbReference>
<reference evidence="3 4" key="1">
    <citation type="submission" date="2015-06" db="EMBL/GenBank/DDBJ databases">
        <title>Genome sequencing of Thermotogales isolates from hydrothermal vents.</title>
        <authorList>
            <person name="Haverkamp T.H."/>
            <person name="Kublanov I.V."/>
            <person name="Nesbo C.L."/>
        </authorList>
    </citation>
    <scope>NUCLEOTIDE SEQUENCE [LARGE SCALE GENOMIC DNA]</scope>
    <source>
        <strain evidence="4">ik275mar</strain>
    </source>
</reference>